<dbReference type="Gene3D" id="1.10.150.130">
    <property type="match status" value="1"/>
</dbReference>
<dbReference type="Pfam" id="PF00589">
    <property type="entry name" value="Phage_integrase"/>
    <property type="match status" value="1"/>
</dbReference>
<evidence type="ECO:0000256" key="4">
    <source>
        <dbReference type="ARBA" id="ARBA00023172"/>
    </source>
</evidence>
<dbReference type="InterPro" id="IPR010998">
    <property type="entry name" value="Integrase_recombinase_N"/>
</dbReference>
<dbReference type="NCBIfam" id="NF040815">
    <property type="entry name" value="recomb_XerA_Arch"/>
    <property type="match status" value="1"/>
</dbReference>
<evidence type="ECO:0000313" key="8">
    <source>
        <dbReference type="EMBL" id="RLC37448.1"/>
    </source>
</evidence>
<dbReference type="InterPro" id="IPR050090">
    <property type="entry name" value="Tyrosine_recombinase_XerCD"/>
</dbReference>
<evidence type="ECO:0000259" key="6">
    <source>
        <dbReference type="PROSITE" id="PS51898"/>
    </source>
</evidence>
<dbReference type="Pfam" id="PF02899">
    <property type="entry name" value="Phage_int_SAM_1"/>
    <property type="match status" value="1"/>
</dbReference>
<organism evidence="8 9">
    <name type="scientific">candidate division Kazan bacterium</name>
    <dbReference type="NCBI Taxonomy" id="2202143"/>
    <lineage>
        <taxon>Bacteria</taxon>
        <taxon>Bacteria division Kazan-3B-28</taxon>
    </lineage>
</organism>
<dbReference type="Gene3D" id="1.10.443.10">
    <property type="entry name" value="Intergrase catalytic core"/>
    <property type="match status" value="1"/>
</dbReference>
<dbReference type="InterPro" id="IPR002104">
    <property type="entry name" value="Integrase_catalytic"/>
</dbReference>
<evidence type="ECO:0008006" key="10">
    <source>
        <dbReference type="Google" id="ProtNLM"/>
    </source>
</evidence>
<evidence type="ECO:0000256" key="1">
    <source>
        <dbReference type="ARBA" id="ARBA00008857"/>
    </source>
</evidence>
<gene>
    <name evidence="8" type="ORF">DRH29_01830</name>
</gene>
<dbReference type="AlphaFoldDB" id="A0A420ZCT2"/>
<protein>
    <recommendedName>
        <fullName evidence="10">Tyrosine recombinase XerC</fullName>
    </recommendedName>
</protein>
<proteinExistence type="inferred from homology"/>
<dbReference type="PANTHER" id="PTHR30349:SF41">
    <property type="entry name" value="INTEGRASE_RECOMBINASE PROTEIN MJ0367-RELATED"/>
    <property type="match status" value="1"/>
</dbReference>
<evidence type="ECO:0000256" key="5">
    <source>
        <dbReference type="PROSITE-ProRule" id="PRU01248"/>
    </source>
</evidence>
<evidence type="ECO:0000256" key="2">
    <source>
        <dbReference type="ARBA" id="ARBA00022908"/>
    </source>
</evidence>
<dbReference type="PROSITE" id="PS51898">
    <property type="entry name" value="TYR_RECOMBINASE"/>
    <property type="match status" value="1"/>
</dbReference>
<evidence type="ECO:0000313" key="9">
    <source>
        <dbReference type="Proteomes" id="UP000281261"/>
    </source>
</evidence>
<dbReference type="GO" id="GO:0003677">
    <property type="term" value="F:DNA binding"/>
    <property type="evidence" value="ECO:0007669"/>
    <property type="project" value="UniProtKB-UniRule"/>
</dbReference>
<dbReference type="InterPro" id="IPR011010">
    <property type="entry name" value="DNA_brk_join_enz"/>
</dbReference>
<keyword evidence="3 5" id="KW-0238">DNA-binding</keyword>
<keyword evidence="2" id="KW-0229">DNA integration</keyword>
<dbReference type="PROSITE" id="PS51900">
    <property type="entry name" value="CB"/>
    <property type="match status" value="1"/>
</dbReference>
<sequence>MSHNIARDEIMRFKNYINDFLDYMEIEKNRSQRTLNNYHHYLMRFLEFAKRAGKQNLSPAQIDLPLVRKYRQWLNRYKDASGKSLKLVTQNYHIIALRAFLKFLARNDVKSLPAEKIELPKTPPRSVDFLEIYELDRLFEAVPKDNKLQHLRDYAILQTLFSTGLRVSELTALKKEKINLQRGEFMVRGKGDKPRIVFMSDEAKTTLRRYLEKRKDNNEYVFISHGINSNAKFLTPRSVQRIIQKYATKAGIVKKVTPHTLRHSYATDLLINGADIRSVQALLGHSSITTTQVYTHITNRQLKDVHRAFHSRRRR</sequence>
<evidence type="ECO:0000259" key="7">
    <source>
        <dbReference type="PROSITE" id="PS51900"/>
    </source>
</evidence>
<dbReference type="PANTHER" id="PTHR30349">
    <property type="entry name" value="PHAGE INTEGRASE-RELATED"/>
    <property type="match status" value="1"/>
</dbReference>
<keyword evidence="4" id="KW-0233">DNA recombination</keyword>
<feature type="domain" description="Core-binding (CB)" evidence="7">
    <location>
        <begin position="11"/>
        <end position="105"/>
    </location>
</feature>
<accession>A0A420ZCT2</accession>
<comment type="caution">
    <text evidence="8">The sequence shown here is derived from an EMBL/GenBank/DDBJ whole genome shotgun (WGS) entry which is preliminary data.</text>
</comment>
<dbReference type="CDD" id="cd00798">
    <property type="entry name" value="INT_XerDC_C"/>
    <property type="match status" value="1"/>
</dbReference>
<reference evidence="8 9" key="1">
    <citation type="submission" date="2018-06" db="EMBL/GenBank/DDBJ databases">
        <title>Extensive metabolic versatility and redundancy in microbially diverse, dynamic hydrothermal sediments.</title>
        <authorList>
            <person name="Dombrowski N."/>
            <person name="Teske A."/>
            <person name="Baker B.J."/>
        </authorList>
    </citation>
    <scope>NUCLEOTIDE SEQUENCE [LARGE SCALE GENOMIC DNA]</scope>
    <source>
        <strain evidence="8">B79_G16</strain>
    </source>
</reference>
<feature type="domain" description="Tyr recombinase" evidence="6">
    <location>
        <begin position="125"/>
        <end position="307"/>
    </location>
</feature>
<dbReference type="InterPro" id="IPR004107">
    <property type="entry name" value="Integrase_SAM-like_N"/>
</dbReference>
<dbReference type="InterPro" id="IPR044068">
    <property type="entry name" value="CB"/>
</dbReference>
<evidence type="ECO:0000256" key="3">
    <source>
        <dbReference type="ARBA" id="ARBA00023125"/>
    </source>
</evidence>
<dbReference type="GO" id="GO:0015074">
    <property type="term" value="P:DNA integration"/>
    <property type="evidence" value="ECO:0007669"/>
    <property type="project" value="UniProtKB-KW"/>
</dbReference>
<name>A0A420ZCT2_UNCK3</name>
<dbReference type="SUPFAM" id="SSF56349">
    <property type="entry name" value="DNA breaking-rejoining enzymes"/>
    <property type="match status" value="1"/>
</dbReference>
<comment type="similarity">
    <text evidence="1">Belongs to the 'phage' integrase family.</text>
</comment>
<dbReference type="EMBL" id="QMNG01000004">
    <property type="protein sequence ID" value="RLC37448.1"/>
    <property type="molecule type" value="Genomic_DNA"/>
</dbReference>
<dbReference type="InterPro" id="IPR013762">
    <property type="entry name" value="Integrase-like_cat_sf"/>
</dbReference>
<dbReference type="GO" id="GO:0006310">
    <property type="term" value="P:DNA recombination"/>
    <property type="evidence" value="ECO:0007669"/>
    <property type="project" value="UniProtKB-KW"/>
</dbReference>
<dbReference type="Proteomes" id="UP000281261">
    <property type="component" value="Unassembled WGS sequence"/>
</dbReference>